<name>A0A5B7I3L6_PORTR</name>
<dbReference type="Proteomes" id="UP000324222">
    <property type="component" value="Unassembled WGS sequence"/>
</dbReference>
<organism evidence="2 3">
    <name type="scientific">Portunus trituberculatus</name>
    <name type="common">Swimming crab</name>
    <name type="synonym">Neptunus trituberculatus</name>
    <dbReference type="NCBI Taxonomy" id="210409"/>
    <lineage>
        <taxon>Eukaryota</taxon>
        <taxon>Metazoa</taxon>
        <taxon>Ecdysozoa</taxon>
        <taxon>Arthropoda</taxon>
        <taxon>Crustacea</taxon>
        <taxon>Multicrustacea</taxon>
        <taxon>Malacostraca</taxon>
        <taxon>Eumalacostraca</taxon>
        <taxon>Eucarida</taxon>
        <taxon>Decapoda</taxon>
        <taxon>Pleocyemata</taxon>
        <taxon>Brachyura</taxon>
        <taxon>Eubrachyura</taxon>
        <taxon>Portunoidea</taxon>
        <taxon>Portunidae</taxon>
        <taxon>Portuninae</taxon>
        <taxon>Portunus</taxon>
    </lineage>
</organism>
<comment type="caution">
    <text evidence="2">The sequence shown here is derived from an EMBL/GenBank/DDBJ whole genome shotgun (WGS) entry which is preliminary data.</text>
</comment>
<dbReference type="EMBL" id="VSRR010050381">
    <property type="protein sequence ID" value="MPC79150.1"/>
    <property type="molecule type" value="Genomic_DNA"/>
</dbReference>
<dbReference type="AlphaFoldDB" id="A0A5B7I3L6"/>
<reference evidence="2 3" key="1">
    <citation type="submission" date="2019-05" db="EMBL/GenBank/DDBJ databases">
        <title>Another draft genome of Portunus trituberculatus and its Hox gene families provides insights of decapod evolution.</title>
        <authorList>
            <person name="Jeong J.-H."/>
            <person name="Song I."/>
            <person name="Kim S."/>
            <person name="Choi T."/>
            <person name="Kim D."/>
            <person name="Ryu S."/>
            <person name="Kim W."/>
        </authorList>
    </citation>
    <scope>NUCLEOTIDE SEQUENCE [LARGE SCALE GENOMIC DNA]</scope>
    <source>
        <tissue evidence="2">Muscle</tissue>
    </source>
</reference>
<evidence type="ECO:0000256" key="1">
    <source>
        <dbReference type="SAM" id="SignalP"/>
    </source>
</evidence>
<gene>
    <name evidence="2" type="ORF">E2C01_073663</name>
</gene>
<feature type="signal peptide" evidence="1">
    <location>
        <begin position="1"/>
        <end position="18"/>
    </location>
</feature>
<sequence length="63" mass="7406">MILSCFFFRNCAFCFVSELPLSLPAVVFTVMERKVICSPLIRFSPPLRDRKNRRKMPTFDFEG</sequence>
<proteinExistence type="predicted"/>
<evidence type="ECO:0000313" key="2">
    <source>
        <dbReference type="EMBL" id="MPC79150.1"/>
    </source>
</evidence>
<feature type="chain" id="PRO_5022749570" evidence="1">
    <location>
        <begin position="19"/>
        <end position="63"/>
    </location>
</feature>
<keyword evidence="1" id="KW-0732">Signal</keyword>
<evidence type="ECO:0000313" key="3">
    <source>
        <dbReference type="Proteomes" id="UP000324222"/>
    </source>
</evidence>
<keyword evidence="3" id="KW-1185">Reference proteome</keyword>
<accession>A0A5B7I3L6</accession>
<protein>
    <submittedName>
        <fullName evidence="2">Uncharacterized protein</fullName>
    </submittedName>
</protein>